<evidence type="ECO:0000256" key="1">
    <source>
        <dbReference type="SAM" id="MobiDB-lite"/>
    </source>
</evidence>
<feature type="region of interest" description="Disordered" evidence="1">
    <location>
        <begin position="1"/>
        <end position="35"/>
    </location>
</feature>
<evidence type="ECO:0000313" key="2">
    <source>
        <dbReference type="EMBL" id="KAK8767349.1"/>
    </source>
</evidence>
<comment type="caution">
    <text evidence="2">The sequence shown here is derived from an EMBL/GenBank/DDBJ whole genome shotgun (WGS) entry which is preliminary data.</text>
</comment>
<proteinExistence type="predicted"/>
<name>A0AAQ4DY09_AMBAM</name>
<dbReference type="AlphaFoldDB" id="A0AAQ4DY09"/>
<protein>
    <submittedName>
        <fullName evidence="2">Uncharacterized protein</fullName>
    </submittedName>
</protein>
<organism evidence="2 3">
    <name type="scientific">Amblyomma americanum</name>
    <name type="common">Lone star tick</name>
    <dbReference type="NCBI Taxonomy" id="6943"/>
    <lineage>
        <taxon>Eukaryota</taxon>
        <taxon>Metazoa</taxon>
        <taxon>Ecdysozoa</taxon>
        <taxon>Arthropoda</taxon>
        <taxon>Chelicerata</taxon>
        <taxon>Arachnida</taxon>
        <taxon>Acari</taxon>
        <taxon>Parasitiformes</taxon>
        <taxon>Ixodida</taxon>
        <taxon>Ixodoidea</taxon>
        <taxon>Ixodidae</taxon>
        <taxon>Amblyomminae</taxon>
        <taxon>Amblyomma</taxon>
    </lineage>
</organism>
<feature type="region of interest" description="Disordered" evidence="1">
    <location>
        <begin position="77"/>
        <end position="104"/>
    </location>
</feature>
<feature type="compositionally biased region" description="Acidic residues" evidence="1">
    <location>
        <begin position="83"/>
        <end position="96"/>
    </location>
</feature>
<keyword evidence="3" id="KW-1185">Reference proteome</keyword>
<gene>
    <name evidence="2" type="ORF">V5799_005870</name>
</gene>
<evidence type="ECO:0000313" key="3">
    <source>
        <dbReference type="Proteomes" id="UP001321473"/>
    </source>
</evidence>
<accession>A0AAQ4DY09</accession>
<dbReference type="Proteomes" id="UP001321473">
    <property type="component" value="Unassembled WGS sequence"/>
</dbReference>
<sequence length="138" mass="14960">MPISTVFSGRDDDSGQGGGDGHLRAELLPQSRHRRQPSLMLRKMTNPAVNCGWNGWNDFISVDDDADTAESCMNKGIVSELRDESDAEESDEDETTEPAPISAPVAMGYIESLRQLTNAKGLGEVHASALNKQETSLI</sequence>
<reference evidence="2 3" key="1">
    <citation type="journal article" date="2023" name="Arcadia Sci">
        <title>De novo assembly of a long-read Amblyomma americanum tick genome.</title>
        <authorList>
            <person name="Chou S."/>
            <person name="Poskanzer K.E."/>
            <person name="Rollins M."/>
            <person name="Thuy-Boun P.S."/>
        </authorList>
    </citation>
    <scope>NUCLEOTIDE SEQUENCE [LARGE SCALE GENOMIC DNA]</scope>
    <source>
        <strain evidence="2">F_SG_1</strain>
        <tissue evidence="2">Salivary glands</tissue>
    </source>
</reference>
<dbReference type="EMBL" id="JARKHS020025555">
    <property type="protein sequence ID" value="KAK8767349.1"/>
    <property type="molecule type" value="Genomic_DNA"/>
</dbReference>